<dbReference type="GO" id="GO:0005886">
    <property type="term" value="C:plasma membrane"/>
    <property type="evidence" value="ECO:0007669"/>
    <property type="project" value="TreeGrafter"/>
</dbReference>
<evidence type="ECO:0000256" key="14">
    <source>
        <dbReference type="SAM" id="Phobius"/>
    </source>
</evidence>
<keyword evidence="8 13" id="KW-0547">Nucleotide-binding</keyword>
<protein>
    <recommendedName>
        <fullName evidence="4 13">Tetraacyldisaccharide 4'-kinase</fullName>
        <ecNumber evidence="3 13">2.7.1.130</ecNumber>
    </recommendedName>
    <alternativeName>
        <fullName evidence="12 13">Lipid A 4'-kinase</fullName>
    </alternativeName>
</protein>
<evidence type="ECO:0000256" key="5">
    <source>
        <dbReference type="ARBA" id="ARBA00022516"/>
    </source>
</evidence>
<comment type="caution">
    <text evidence="13">Lacks conserved residue(s) required for the propagation of feature annotation.</text>
</comment>
<dbReference type="GO" id="GO:0009245">
    <property type="term" value="P:lipid A biosynthetic process"/>
    <property type="evidence" value="ECO:0007669"/>
    <property type="project" value="UniProtKB-UniRule"/>
</dbReference>
<evidence type="ECO:0000256" key="2">
    <source>
        <dbReference type="ARBA" id="ARBA00004870"/>
    </source>
</evidence>
<accession>A0A1A9I2Z3</accession>
<evidence type="ECO:0000256" key="13">
    <source>
        <dbReference type="HAMAP-Rule" id="MF_00409"/>
    </source>
</evidence>
<dbReference type="PANTHER" id="PTHR42724:SF1">
    <property type="entry name" value="TETRAACYLDISACCHARIDE 4'-KINASE, MITOCHONDRIAL-RELATED"/>
    <property type="match status" value="1"/>
</dbReference>
<evidence type="ECO:0000256" key="12">
    <source>
        <dbReference type="ARBA" id="ARBA00029757"/>
    </source>
</evidence>
<keyword evidence="11 13" id="KW-0443">Lipid metabolism</keyword>
<name>A0A1A9I2Z3_9BACT</name>
<organism evidence="15 16">
    <name type="scientific">Niabella ginsenosidivorans</name>
    <dbReference type="NCBI Taxonomy" id="1176587"/>
    <lineage>
        <taxon>Bacteria</taxon>
        <taxon>Pseudomonadati</taxon>
        <taxon>Bacteroidota</taxon>
        <taxon>Chitinophagia</taxon>
        <taxon>Chitinophagales</taxon>
        <taxon>Chitinophagaceae</taxon>
        <taxon>Niabella</taxon>
    </lineage>
</organism>
<evidence type="ECO:0000256" key="1">
    <source>
        <dbReference type="ARBA" id="ARBA00002274"/>
    </source>
</evidence>
<evidence type="ECO:0000256" key="10">
    <source>
        <dbReference type="ARBA" id="ARBA00022840"/>
    </source>
</evidence>
<feature type="transmembrane region" description="Helical" evidence="14">
    <location>
        <begin position="12"/>
        <end position="32"/>
    </location>
</feature>
<keyword evidence="14" id="KW-0472">Membrane</keyword>
<keyword evidence="10 13" id="KW-0067">ATP-binding</keyword>
<dbReference type="GO" id="GO:0009244">
    <property type="term" value="P:lipopolysaccharide core region biosynthetic process"/>
    <property type="evidence" value="ECO:0007669"/>
    <property type="project" value="TreeGrafter"/>
</dbReference>
<keyword evidence="14" id="KW-1133">Transmembrane helix</keyword>
<dbReference type="UniPathway" id="UPA00359">
    <property type="reaction ID" value="UER00482"/>
</dbReference>
<evidence type="ECO:0000313" key="15">
    <source>
        <dbReference type="EMBL" id="ANH81052.1"/>
    </source>
</evidence>
<reference evidence="15 16" key="1">
    <citation type="submission" date="2016-05" db="EMBL/GenBank/DDBJ databases">
        <title>Niabella ginsenosidivorans BS26 whole genome sequencing.</title>
        <authorList>
            <person name="Im W.T."/>
            <person name="Siddiqi M.Z."/>
        </authorList>
    </citation>
    <scope>NUCLEOTIDE SEQUENCE [LARGE SCALE GENOMIC DNA]</scope>
    <source>
        <strain evidence="15 16">BS26</strain>
    </source>
</reference>
<evidence type="ECO:0000313" key="16">
    <source>
        <dbReference type="Proteomes" id="UP000077667"/>
    </source>
</evidence>
<dbReference type="Pfam" id="PF02606">
    <property type="entry name" value="LpxK"/>
    <property type="match status" value="1"/>
</dbReference>
<dbReference type="EMBL" id="CP015772">
    <property type="protein sequence ID" value="ANH81052.1"/>
    <property type="molecule type" value="Genomic_DNA"/>
</dbReference>
<dbReference type="SUPFAM" id="SSF52540">
    <property type="entry name" value="P-loop containing nucleoside triphosphate hydrolases"/>
    <property type="match status" value="1"/>
</dbReference>
<dbReference type="GO" id="GO:0005524">
    <property type="term" value="F:ATP binding"/>
    <property type="evidence" value="ECO:0007669"/>
    <property type="project" value="UniProtKB-UniRule"/>
</dbReference>
<keyword evidence="5 13" id="KW-0444">Lipid biosynthesis</keyword>
<keyword evidence="14" id="KW-0812">Transmembrane</keyword>
<evidence type="ECO:0000256" key="7">
    <source>
        <dbReference type="ARBA" id="ARBA00022679"/>
    </source>
</evidence>
<evidence type="ECO:0000256" key="11">
    <source>
        <dbReference type="ARBA" id="ARBA00023098"/>
    </source>
</evidence>
<comment type="pathway">
    <text evidence="2 13">Glycolipid biosynthesis; lipid IV(A) biosynthesis; lipid IV(A) from (3R)-3-hydroxytetradecanoyl-[acyl-carrier-protein] and UDP-N-acetyl-alpha-D-glucosamine: step 6/6.</text>
</comment>
<dbReference type="KEGG" id="nia:A8C56_08725"/>
<evidence type="ECO:0000256" key="4">
    <source>
        <dbReference type="ARBA" id="ARBA00016436"/>
    </source>
</evidence>
<comment type="function">
    <text evidence="1 13">Transfers the gamma-phosphate of ATP to the 4'-position of a tetraacyldisaccharide 1-phosphate intermediate (termed DS-1-P) to form tetraacyldisaccharide 1,4'-bis-phosphate (lipid IVA).</text>
</comment>
<dbReference type="Proteomes" id="UP000077667">
    <property type="component" value="Chromosome"/>
</dbReference>
<sequence length="359" mass="40491">MSFKNVIKRKNKLLLPISWLYVAGVRIFNFLYDSGLKGSTRFSLPLICVGNLSVGGTGKSPMVEYLVRLLKEQYSIAVVSRGYKRKTKGLLMASATTTADDIGDEPMQLHKKFPGVPIAVSAQRAVAVAALLRQQKPEVIILDDAFQHRALQAGFNILLTEYSNLFADDYYLPAGQLRDLKSNYKRAQCIIVTKCPPDLTSEQARATCNKLQPVSGQPVFFAALKYGQPQTLFGNTPVLFESVQHLLLVTGIANPLPLKRELQQYQKDIRTFYFEDHYDFEQKDIVAILEAYHRFPPGTAAIITTEKDGARLQKFQPQLERANTWCIPVSHSFLLGETEKFNILINDFIRNVDKQKNKT</sequence>
<keyword evidence="6 13" id="KW-0441">Lipid A biosynthesis</keyword>
<evidence type="ECO:0000256" key="9">
    <source>
        <dbReference type="ARBA" id="ARBA00022777"/>
    </source>
</evidence>
<dbReference type="InterPro" id="IPR003758">
    <property type="entry name" value="LpxK"/>
</dbReference>
<comment type="catalytic activity">
    <reaction evidence="13">
        <text>a lipid A disaccharide + ATP = a lipid IVA + ADP + H(+)</text>
        <dbReference type="Rhea" id="RHEA:67840"/>
        <dbReference type="ChEBI" id="CHEBI:15378"/>
        <dbReference type="ChEBI" id="CHEBI:30616"/>
        <dbReference type="ChEBI" id="CHEBI:176343"/>
        <dbReference type="ChEBI" id="CHEBI:176425"/>
        <dbReference type="ChEBI" id="CHEBI:456216"/>
        <dbReference type="EC" id="2.7.1.130"/>
    </reaction>
</comment>
<proteinExistence type="inferred from homology"/>
<gene>
    <name evidence="13" type="primary">lpxK</name>
    <name evidence="15" type="ORF">A8C56_08725</name>
</gene>
<dbReference type="EC" id="2.7.1.130" evidence="3 13"/>
<evidence type="ECO:0000256" key="3">
    <source>
        <dbReference type="ARBA" id="ARBA00012071"/>
    </source>
</evidence>
<evidence type="ECO:0000256" key="6">
    <source>
        <dbReference type="ARBA" id="ARBA00022556"/>
    </source>
</evidence>
<dbReference type="GO" id="GO:0009029">
    <property type="term" value="F:lipid-A 4'-kinase activity"/>
    <property type="evidence" value="ECO:0007669"/>
    <property type="project" value="UniProtKB-UniRule"/>
</dbReference>
<keyword evidence="9 13" id="KW-0418">Kinase</keyword>
<keyword evidence="16" id="KW-1185">Reference proteome</keyword>
<dbReference type="RefSeq" id="WP_067754618.1">
    <property type="nucleotide sequence ID" value="NZ_CP015772.1"/>
</dbReference>
<dbReference type="STRING" id="1176587.A8C56_08725"/>
<dbReference type="PANTHER" id="PTHR42724">
    <property type="entry name" value="TETRAACYLDISACCHARIDE 4'-KINASE"/>
    <property type="match status" value="1"/>
</dbReference>
<dbReference type="InterPro" id="IPR027417">
    <property type="entry name" value="P-loop_NTPase"/>
</dbReference>
<dbReference type="HAMAP" id="MF_00409">
    <property type="entry name" value="LpxK"/>
    <property type="match status" value="1"/>
</dbReference>
<comment type="similarity">
    <text evidence="13">Belongs to the LpxK family.</text>
</comment>
<evidence type="ECO:0000256" key="8">
    <source>
        <dbReference type="ARBA" id="ARBA00022741"/>
    </source>
</evidence>
<dbReference type="NCBIfam" id="TIGR00682">
    <property type="entry name" value="lpxK"/>
    <property type="match status" value="1"/>
</dbReference>
<dbReference type="AlphaFoldDB" id="A0A1A9I2Z3"/>
<dbReference type="OrthoDB" id="9766423at2"/>
<keyword evidence="7 13" id="KW-0808">Transferase</keyword>